<evidence type="ECO:0000256" key="2">
    <source>
        <dbReference type="ARBA" id="ARBA00022741"/>
    </source>
</evidence>
<sequence>MSTGSLLFVNVRRTHLERGAAFEAAHRLGHRVVLLADRVPDGLPGTVTAIEAPTASVPDDLVDALAREHRVEGVLAWSDGDVRTVSRIAARLGLPGPSPGAALRAKDKALMRAAVAAAHPDLVPRFARVASRDDLVAALDRVGLPGVLKPATSSGSRGIFLVDGEAGLRAAFERLRGFGALIYEEFLPGTEHSVEGFVHAGAVHVAGVTDKRTLDPFRVELAHRHPSVLPPAALDRVHDVTARVVAALGLDDCTFHLECMVGPDGRVRLVEVGARGGGDFIASHLVTLATGRSFAENSVRVATGRPPLAADGPPMGACVRKLVTDRTGTVTGYAGLDDAARTTGVRHLVVERPVGAEVDQPPVDYKSCVLGAVIAVGATPEEAGAAAEAAAEAVTATVKTRTNTYREEPVSSMTLS</sequence>
<dbReference type="Pfam" id="PF18603">
    <property type="entry name" value="LAL_C2"/>
    <property type="match status" value="1"/>
</dbReference>
<dbReference type="Gene3D" id="3.30.470.20">
    <property type="entry name" value="ATP-grasp fold, B domain"/>
    <property type="match status" value="1"/>
</dbReference>
<evidence type="ECO:0000256" key="1">
    <source>
        <dbReference type="ARBA" id="ARBA00022598"/>
    </source>
</evidence>
<evidence type="ECO:0000256" key="4">
    <source>
        <dbReference type="PROSITE-ProRule" id="PRU00409"/>
    </source>
</evidence>
<dbReference type="SUPFAM" id="SSF56059">
    <property type="entry name" value="Glutathione synthetase ATP-binding domain-like"/>
    <property type="match status" value="1"/>
</dbReference>
<dbReference type="PANTHER" id="PTHR43585:SF2">
    <property type="entry name" value="ATP-GRASP ENZYME FSQD"/>
    <property type="match status" value="1"/>
</dbReference>
<dbReference type="InterPro" id="IPR052032">
    <property type="entry name" value="ATP-dep_AA_Ligase"/>
</dbReference>
<evidence type="ECO:0000259" key="5">
    <source>
        <dbReference type="PROSITE" id="PS50975"/>
    </source>
</evidence>
<proteinExistence type="predicted"/>
<dbReference type="PANTHER" id="PTHR43585">
    <property type="entry name" value="FUMIPYRROLE BIOSYNTHESIS PROTEIN C"/>
    <property type="match status" value="1"/>
</dbReference>
<keyword evidence="3 4" id="KW-0067">ATP-binding</keyword>
<feature type="domain" description="ATP-grasp" evidence="5">
    <location>
        <begin position="113"/>
        <end position="303"/>
    </location>
</feature>
<gene>
    <name evidence="6" type="ORF">ACFPFM_20770</name>
</gene>
<evidence type="ECO:0000313" key="6">
    <source>
        <dbReference type="EMBL" id="MFC5056177.1"/>
    </source>
</evidence>
<evidence type="ECO:0000256" key="3">
    <source>
        <dbReference type="ARBA" id="ARBA00022840"/>
    </source>
</evidence>
<organism evidence="6 7">
    <name type="scientific">Saccharothrix xinjiangensis</name>
    <dbReference type="NCBI Taxonomy" id="204798"/>
    <lineage>
        <taxon>Bacteria</taxon>
        <taxon>Bacillati</taxon>
        <taxon>Actinomycetota</taxon>
        <taxon>Actinomycetes</taxon>
        <taxon>Pseudonocardiales</taxon>
        <taxon>Pseudonocardiaceae</taxon>
        <taxon>Saccharothrix</taxon>
    </lineage>
</organism>
<dbReference type="RefSeq" id="WP_344039527.1">
    <property type="nucleotide sequence ID" value="NZ_BAAAKE010000017.1"/>
</dbReference>
<dbReference type="InterPro" id="IPR040570">
    <property type="entry name" value="LAL_C2"/>
</dbReference>
<comment type="caution">
    <text evidence="6">The sequence shown here is derived from an EMBL/GenBank/DDBJ whole genome shotgun (WGS) entry which is preliminary data.</text>
</comment>
<protein>
    <submittedName>
        <fullName evidence="6">ATP-grasp domain-containing protein</fullName>
    </submittedName>
</protein>
<dbReference type="Gene3D" id="3.40.50.20">
    <property type="match status" value="1"/>
</dbReference>
<dbReference type="Pfam" id="PF13535">
    <property type="entry name" value="ATP-grasp_4"/>
    <property type="match status" value="1"/>
</dbReference>
<keyword evidence="2 4" id="KW-0547">Nucleotide-binding</keyword>
<evidence type="ECO:0000313" key="7">
    <source>
        <dbReference type="Proteomes" id="UP001595833"/>
    </source>
</evidence>
<name>A0ABV9Y3T2_9PSEU</name>
<keyword evidence="1" id="KW-0436">Ligase</keyword>
<dbReference type="EMBL" id="JBHSJB010000018">
    <property type="protein sequence ID" value="MFC5056177.1"/>
    <property type="molecule type" value="Genomic_DNA"/>
</dbReference>
<dbReference type="Pfam" id="PF18130">
    <property type="entry name" value="ATPgrasp_N"/>
    <property type="match status" value="1"/>
</dbReference>
<dbReference type="InterPro" id="IPR041472">
    <property type="entry name" value="BL00235/CARNS1_N"/>
</dbReference>
<keyword evidence="7" id="KW-1185">Reference proteome</keyword>
<dbReference type="Proteomes" id="UP001595833">
    <property type="component" value="Unassembled WGS sequence"/>
</dbReference>
<reference evidence="7" key="1">
    <citation type="journal article" date="2019" name="Int. J. Syst. Evol. Microbiol.">
        <title>The Global Catalogue of Microorganisms (GCM) 10K type strain sequencing project: providing services to taxonomists for standard genome sequencing and annotation.</title>
        <authorList>
            <consortium name="The Broad Institute Genomics Platform"/>
            <consortium name="The Broad Institute Genome Sequencing Center for Infectious Disease"/>
            <person name="Wu L."/>
            <person name="Ma J."/>
        </authorList>
    </citation>
    <scope>NUCLEOTIDE SEQUENCE [LARGE SCALE GENOMIC DNA]</scope>
    <source>
        <strain evidence="7">KCTC 12848</strain>
    </source>
</reference>
<dbReference type="PROSITE" id="PS50975">
    <property type="entry name" value="ATP_GRASP"/>
    <property type="match status" value="1"/>
</dbReference>
<accession>A0ABV9Y3T2</accession>
<dbReference type="InterPro" id="IPR011761">
    <property type="entry name" value="ATP-grasp"/>
</dbReference>